<gene>
    <name evidence="2" type="ORF">C7959_103121</name>
</gene>
<comment type="caution">
    <text evidence="2">The sequence shown here is derived from an EMBL/GenBank/DDBJ whole genome shotgun (WGS) entry which is preliminary data.</text>
</comment>
<protein>
    <submittedName>
        <fullName evidence="2">Immunity protein 30 of polymorphic toxin system</fullName>
    </submittedName>
</protein>
<dbReference type="InterPro" id="IPR029084">
    <property type="entry name" value="Imm30"/>
</dbReference>
<name>A0A4R8HBQ8_9FIRM</name>
<sequence>MDIKQEVKRLKDNRLLSDKEEIINFEEAMDNILNVEELTLISDLILGFDDNTQDDEVMFGLIHAIESFDEIFPPKETLRVFAESIEKMFPHAKEWAKIFHKRILNHKPSYDTYIKIISEIDIKKKKLVIGLLKEIIKEDPEVFDESINQFLNRI</sequence>
<dbReference type="EMBL" id="SOEG01000003">
    <property type="protein sequence ID" value="TDX53269.1"/>
    <property type="molecule type" value="Genomic_DNA"/>
</dbReference>
<organism evidence="2 3">
    <name type="scientific">Orenia marismortui</name>
    <dbReference type="NCBI Taxonomy" id="46469"/>
    <lineage>
        <taxon>Bacteria</taxon>
        <taxon>Bacillati</taxon>
        <taxon>Bacillota</taxon>
        <taxon>Clostridia</taxon>
        <taxon>Halanaerobiales</taxon>
        <taxon>Halobacteroidaceae</taxon>
        <taxon>Orenia</taxon>
    </lineage>
</organism>
<reference evidence="2 3" key="1">
    <citation type="submission" date="2019-03" db="EMBL/GenBank/DDBJ databases">
        <title>Subsurface microbial communities from deep shales in Ohio and West Virginia, USA.</title>
        <authorList>
            <person name="Wrighton K."/>
        </authorList>
    </citation>
    <scope>NUCLEOTIDE SEQUENCE [LARGE SCALE GENOMIC DNA]</scope>
    <source>
        <strain evidence="2 3">MSL 6dP</strain>
    </source>
</reference>
<keyword evidence="3" id="KW-1185">Reference proteome</keyword>
<evidence type="ECO:0000313" key="2">
    <source>
        <dbReference type="EMBL" id="TDX53269.1"/>
    </source>
</evidence>
<dbReference type="RefSeq" id="WP_134114937.1">
    <property type="nucleotide sequence ID" value="NZ_SOEG01000003.1"/>
</dbReference>
<dbReference type="Pfam" id="PF15565">
    <property type="entry name" value="Imm30"/>
    <property type="match status" value="1"/>
</dbReference>
<feature type="domain" description="Immunity protein 30" evidence="1">
    <location>
        <begin position="12"/>
        <end position="109"/>
    </location>
</feature>
<accession>A0A4R8HBQ8</accession>
<dbReference type="AlphaFoldDB" id="A0A4R8HBQ8"/>
<proteinExistence type="predicted"/>
<evidence type="ECO:0000259" key="1">
    <source>
        <dbReference type="Pfam" id="PF15565"/>
    </source>
</evidence>
<evidence type="ECO:0000313" key="3">
    <source>
        <dbReference type="Proteomes" id="UP000295832"/>
    </source>
</evidence>
<dbReference type="Proteomes" id="UP000295832">
    <property type="component" value="Unassembled WGS sequence"/>
</dbReference>